<evidence type="ECO:0000313" key="6">
    <source>
        <dbReference type="Proteomes" id="UP000799302"/>
    </source>
</evidence>
<evidence type="ECO:0000259" key="4">
    <source>
        <dbReference type="PROSITE" id="PS50222"/>
    </source>
</evidence>
<evidence type="ECO:0000256" key="3">
    <source>
        <dbReference type="SAM" id="SignalP"/>
    </source>
</evidence>
<accession>A0A6A6U0C0</accession>
<dbReference type="InterPro" id="IPR011992">
    <property type="entry name" value="EF-hand-dom_pair"/>
</dbReference>
<reference evidence="5" key="1">
    <citation type="journal article" date="2020" name="Stud. Mycol.">
        <title>101 Dothideomycetes genomes: a test case for predicting lifestyles and emergence of pathogens.</title>
        <authorList>
            <person name="Haridas S."/>
            <person name="Albert R."/>
            <person name="Binder M."/>
            <person name="Bloem J."/>
            <person name="Labutti K."/>
            <person name="Salamov A."/>
            <person name="Andreopoulos B."/>
            <person name="Baker S."/>
            <person name="Barry K."/>
            <person name="Bills G."/>
            <person name="Bluhm B."/>
            <person name="Cannon C."/>
            <person name="Castanera R."/>
            <person name="Culley D."/>
            <person name="Daum C."/>
            <person name="Ezra D."/>
            <person name="Gonzalez J."/>
            <person name="Henrissat B."/>
            <person name="Kuo A."/>
            <person name="Liang C."/>
            <person name="Lipzen A."/>
            <person name="Lutzoni F."/>
            <person name="Magnuson J."/>
            <person name="Mondo S."/>
            <person name="Nolan M."/>
            <person name="Ohm R."/>
            <person name="Pangilinan J."/>
            <person name="Park H.-J."/>
            <person name="Ramirez L."/>
            <person name="Alfaro M."/>
            <person name="Sun H."/>
            <person name="Tritt A."/>
            <person name="Yoshinaga Y."/>
            <person name="Zwiers L.-H."/>
            <person name="Turgeon B."/>
            <person name="Goodwin S."/>
            <person name="Spatafora J."/>
            <person name="Crous P."/>
            <person name="Grigoriev I."/>
        </authorList>
    </citation>
    <scope>NUCLEOTIDE SEQUENCE</scope>
    <source>
        <strain evidence="5">CBS 115976</strain>
    </source>
</reference>
<dbReference type="PANTHER" id="PTHR19237:SF20">
    <property type="entry name" value="NUCLEOBINDIN 1"/>
    <property type="match status" value="1"/>
</dbReference>
<dbReference type="GO" id="GO:0005793">
    <property type="term" value="C:endoplasmic reticulum-Golgi intermediate compartment"/>
    <property type="evidence" value="ECO:0007669"/>
    <property type="project" value="TreeGrafter"/>
</dbReference>
<dbReference type="Proteomes" id="UP000799302">
    <property type="component" value="Unassembled WGS sequence"/>
</dbReference>
<dbReference type="InterPro" id="IPR002048">
    <property type="entry name" value="EF_hand_dom"/>
</dbReference>
<dbReference type="InterPro" id="IPR040250">
    <property type="entry name" value="Nucleobindin"/>
</dbReference>
<evidence type="ECO:0000256" key="2">
    <source>
        <dbReference type="ARBA" id="ARBA00022837"/>
    </source>
</evidence>
<dbReference type="InterPro" id="IPR018247">
    <property type="entry name" value="EF_Hand_1_Ca_BS"/>
</dbReference>
<organism evidence="5 6">
    <name type="scientific">Microthyrium microscopicum</name>
    <dbReference type="NCBI Taxonomy" id="703497"/>
    <lineage>
        <taxon>Eukaryota</taxon>
        <taxon>Fungi</taxon>
        <taxon>Dikarya</taxon>
        <taxon>Ascomycota</taxon>
        <taxon>Pezizomycotina</taxon>
        <taxon>Dothideomycetes</taxon>
        <taxon>Dothideomycetes incertae sedis</taxon>
        <taxon>Microthyriales</taxon>
        <taxon>Microthyriaceae</taxon>
        <taxon>Microthyrium</taxon>
    </lineage>
</organism>
<dbReference type="SUPFAM" id="SSF47473">
    <property type="entry name" value="EF-hand"/>
    <property type="match status" value="1"/>
</dbReference>
<dbReference type="Gene3D" id="1.10.238.10">
    <property type="entry name" value="EF-hand"/>
    <property type="match status" value="1"/>
</dbReference>
<sequence>MRALPGTVLLLVSTVLAHVGHQVPIAPKDADWATQHMAEEHHLNGFDPQTLFVMHDFKSAGFWSTTDIRRMYGLLDKSAKDIPEDKKESAAQHILKLFDTDKDGSVSNKEFLDGWSQGVRLPDLGFGPGHHGDDEYEYEIHHWEKYHNDDTTAEELTHPEDIEHFKHHEEEDRLAEEEEKLMEGSGVIETNIPRKYLRTEL</sequence>
<keyword evidence="2" id="KW-0106">Calcium</keyword>
<proteinExistence type="predicted"/>
<feature type="chain" id="PRO_5025384704" evidence="3">
    <location>
        <begin position="18"/>
        <end position="201"/>
    </location>
</feature>
<evidence type="ECO:0000256" key="1">
    <source>
        <dbReference type="ARBA" id="ARBA00022729"/>
    </source>
</evidence>
<gene>
    <name evidence="5" type="ORF">BT63DRAFT_434461</name>
</gene>
<evidence type="ECO:0000313" key="5">
    <source>
        <dbReference type="EMBL" id="KAF2664877.1"/>
    </source>
</evidence>
<keyword evidence="1 3" id="KW-0732">Signal</keyword>
<dbReference type="PANTHER" id="PTHR19237">
    <property type="entry name" value="NUCLEOBINDIN"/>
    <property type="match status" value="1"/>
</dbReference>
<dbReference type="OrthoDB" id="289247at2759"/>
<dbReference type="GO" id="GO:0005509">
    <property type="term" value="F:calcium ion binding"/>
    <property type="evidence" value="ECO:0007669"/>
    <property type="project" value="InterPro"/>
</dbReference>
<protein>
    <submittedName>
        <fullName evidence="5">Secretory pathway protein Ssp120</fullName>
    </submittedName>
</protein>
<dbReference type="PROSITE" id="PS50222">
    <property type="entry name" value="EF_HAND_2"/>
    <property type="match status" value="1"/>
</dbReference>
<dbReference type="EMBL" id="MU004241">
    <property type="protein sequence ID" value="KAF2664877.1"/>
    <property type="molecule type" value="Genomic_DNA"/>
</dbReference>
<name>A0A6A6U0C0_9PEZI</name>
<feature type="signal peptide" evidence="3">
    <location>
        <begin position="1"/>
        <end position="17"/>
    </location>
</feature>
<dbReference type="PROSITE" id="PS00018">
    <property type="entry name" value="EF_HAND_1"/>
    <property type="match status" value="1"/>
</dbReference>
<keyword evidence="6" id="KW-1185">Reference proteome</keyword>
<dbReference type="AlphaFoldDB" id="A0A6A6U0C0"/>
<feature type="domain" description="EF-hand" evidence="4">
    <location>
        <begin position="86"/>
        <end position="121"/>
    </location>
</feature>